<dbReference type="AlphaFoldDB" id="A0A084WR37"/>
<feature type="compositionally biased region" description="Polar residues" evidence="1">
    <location>
        <begin position="740"/>
        <end position="749"/>
    </location>
</feature>
<evidence type="ECO:0000256" key="1">
    <source>
        <dbReference type="SAM" id="MobiDB-lite"/>
    </source>
</evidence>
<dbReference type="OrthoDB" id="8023715at2759"/>
<feature type="compositionally biased region" description="Basic and acidic residues" evidence="1">
    <location>
        <begin position="765"/>
        <end position="794"/>
    </location>
</feature>
<dbReference type="EMBL" id="ATLV01025915">
    <property type="status" value="NOT_ANNOTATED_CDS"/>
    <property type="molecule type" value="Genomic_DNA"/>
</dbReference>
<gene>
    <name evidence="3" type="ORF">ZHAS_00020937</name>
</gene>
<dbReference type="EMBL" id="ATLV01025914">
    <property type="status" value="NOT_ANNOTATED_CDS"/>
    <property type="molecule type" value="Genomic_DNA"/>
</dbReference>
<feature type="region of interest" description="Disordered" evidence="1">
    <location>
        <begin position="672"/>
        <end position="697"/>
    </location>
</feature>
<evidence type="ECO:0000313" key="4">
    <source>
        <dbReference type="EnsemblMetazoa" id="ASIC020937-PA"/>
    </source>
</evidence>
<keyword evidence="5" id="KW-1185">Reference proteome</keyword>
<reference evidence="4" key="2">
    <citation type="submission" date="2020-05" db="UniProtKB">
        <authorList>
            <consortium name="EnsemblMetazoa"/>
        </authorList>
    </citation>
    <scope>IDENTIFICATION</scope>
</reference>
<feature type="region of interest" description="Disordered" evidence="1">
    <location>
        <begin position="735"/>
        <end position="804"/>
    </location>
</feature>
<dbReference type="VEuPathDB" id="VectorBase:ASIS016094"/>
<name>A0A084WR37_ANOSI</name>
<dbReference type="EMBL" id="KE525402">
    <property type="protein sequence ID" value="KFB52681.1"/>
    <property type="molecule type" value="Genomic_DNA"/>
</dbReference>
<reference evidence="3 5" key="1">
    <citation type="journal article" date="2014" name="BMC Genomics">
        <title>Genome sequence of Anopheles sinensis provides insight into genetics basis of mosquito competence for malaria parasites.</title>
        <authorList>
            <person name="Zhou D."/>
            <person name="Zhang D."/>
            <person name="Ding G."/>
            <person name="Shi L."/>
            <person name="Hou Q."/>
            <person name="Ye Y."/>
            <person name="Xu Y."/>
            <person name="Zhou H."/>
            <person name="Xiong C."/>
            <person name="Li S."/>
            <person name="Yu J."/>
            <person name="Hong S."/>
            <person name="Yu X."/>
            <person name="Zou P."/>
            <person name="Chen C."/>
            <person name="Chang X."/>
            <person name="Wang W."/>
            <person name="Lv Y."/>
            <person name="Sun Y."/>
            <person name="Ma L."/>
            <person name="Shen B."/>
            <person name="Zhu C."/>
        </authorList>
    </citation>
    <scope>NUCLEOTIDE SEQUENCE [LARGE SCALE GENOMIC DNA]</scope>
</reference>
<evidence type="ECO:0000313" key="5">
    <source>
        <dbReference type="Proteomes" id="UP000030765"/>
    </source>
</evidence>
<dbReference type="Proteomes" id="UP000030765">
    <property type="component" value="Unassembled WGS sequence"/>
</dbReference>
<keyword evidence="2" id="KW-0732">Signal</keyword>
<proteinExistence type="predicted"/>
<dbReference type="OMA" id="ILQQTAM"/>
<feature type="region of interest" description="Disordered" evidence="1">
    <location>
        <begin position="611"/>
        <end position="646"/>
    </location>
</feature>
<accession>A0A084WR37</accession>
<feature type="compositionally biased region" description="Polar residues" evidence="1">
    <location>
        <begin position="680"/>
        <end position="697"/>
    </location>
</feature>
<protein>
    <submittedName>
        <fullName evidence="3">AGAP013281-PA-like protein</fullName>
    </submittedName>
</protein>
<feature type="compositionally biased region" description="Low complexity" evidence="1">
    <location>
        <begin position="611"/>
        <end position="645"/>
    </location>
</feature>
<dbReference type="STRING" id="74873.A0A084WR37"/>
<sequence length="804" mass="89331">MASFRFNVLFLLVSLCAVLSAGDHTPPFKPLLPSGYGKSAPLMGFPSFVPKHGGGLKPYMTQFRAGTRLAPVAIRPAPSMIMSLKRPIKSILSHPSLMKQPLLKRHPPLSSFAAASIKHHKFHSSPAGPSTGDIVFEKLKPITTKLTSHKDGAIHTIPAPNLGLTKPPAGPNQIRVSSYEDSNKLEIEVKTTKPTLTPKPAFLYSPTVTSDHRQPLYGDLASLISSLQPAPAVVPYNHQHHHHIIANPHQQYQVTEEHSNDVTIGDLYSGKKTYFAPDPDPSLPSKTLVPTSDPLSIPSNGKFGPASVLLQAPVPPHYPALQPQTSASAVIQYVNAVPQASYAIPLATQPQLQQHILQQTAMLQEMPVSLYNPTYLVTQSNNLFNTHQQQAAVNLFKPDTNFLGTVHGQQQQQHLSSVHASAQTQTPATPTTVLFNSYNGYNKHGEPAASTGQILSATQDQLHELQSVVNQIQLNEMHNQHQHQSSDMPTYAQLVGHEQPAVHQQQLPQLNQLEQQLQQQLIQQQQDPQRQMTDAEIAHLLNYGMINLHNNLPPSDYYHYQVDQPTAVQQPGGAPHSFYELSERQKENDRILAQAQQELYHQQAQQQQYQQTQQHQYQQQMHHQQEQHNQQGQQQQQQQQYQQQAGSSNADYLQAYQEHQLAVSNILGLQEKPGAGNTGGPQQQQYHHAQVGSTVEPQVTQSPLRIYVPDSEHEYSNNVNAQKRMDEIDFEYADSEGTEQSDGGHNAATNAHARSDDPSATMATLEEHTTDAYYDERADAADAAGESRDDDKYYSKNLSHHRLE</sequence>
<dbReference type="VEuPathDB" id="VectorBase:ASIC020937"/>
<dbReference type="EnsemblMetazoa" id="ASIC020937-RA">
    <property type="protein sequence ID" value="ASIC020937-PA"/>
    <property type="gene ID" value="ASIC020937"/>
</dbReference>
<evidence type="ECO:0000313" key="3">
    <source>
        <dbReference type="EMBL" id="KFB52681.1"/>
    </source>
</evidence>
<feature type="signal peptide" evidence="2">
    <location>
        <begin position="1"/>
        <end position="21"/>
    </location>
</feature>
<feature type="chain" id="PRO_5001785279" evidence="2">
    <location>
        <begin position="22"/>
        <end position="804"/>
    </location>
</feature>
<evidence type="ECO:0000256" key="2">
    <source>
        <dbReference type="SAM" id="SignalP"/>
    </source>
</evidence>
<organism evidence="3">
    <name type="scientific">Anopheles sinensis</name>
    <name type="common">Mosquito</name>
    <dbReference type="NCBI Taxonomy" id="74873"/>
    <lineage>
        <taxon>Eukaryota</taxon>
        <taxon>Metazoa</taxon>
        <taxon>Ecdysozoa</taxon>
        <taxon>Arthropoda</taxon>
        <taxon>Hexapoda</taxon>
        <taxon>Insecta</taxon>
        <taxon>Pterygota</taxon>
        <taxon>Neoptera</taxon>
        <taxon>Endopterygota</taxon>
        <taxon>Diptera</taxon>
        <taxon>Nematocera</taxon>
        <taxon>Culicoidea</taxon>
        <taxon>Culicidae</taxon>
        <taxon>Anophelinae</taxon>
        <taxon>Anopheles</taxon>
    </lineage>
</organism>